<dbReference type="EMBL" id="JACHDS010000001">
    <property type="protein sequence ID" value="MBB6174350.1"/>
    <property type="molecule type" value="Genomic_DNA"/>
</dbReference>
<sequence length="165" mass="17226">MVQGVGVRLPTVFGPAAAPTADDHGVVSAMVRRALADVPLTLWGSGGVHRDLLFVEDAARAVVAAADHADVLAGRHWLVGTWRPTRLSDLFAAVAVAAVAAAVAEESGRPPVPVVRVDPPDGAAATDTHSFTVDPSRFHRATGWVPQVSLDEGLRRTVSFLTGRA</sequence>
<gene>
    <name evidence="2" type="ORF">HNR23_004410</name>
</gene>
<evidence type="ECO:0000313" key="3">
    <source>
        <dbReference type="Proteomes" id="UP000546642"/>
    </source>
</evidence>
<accession>A0A7X0D7H0</accession>
<dbReference type="PANTHER" id="PTHR43245">
    <property type="entry name" value="BIFUNCTIONAL POLYMYXIN RESISTANCE PROTEIN ARNA"/>
    <property type="match status" value="1"/>
</dbReference>
<organism evidence="2 3">
    <name type="scientific">Nocardiopsis mwathae</name>
    <dbReference type="NCBI Taxonomy" id="1472723"/>
    <lineage>
        <taxon>Bacteria</taxon>
        <taxon>Bacillati</taxon>
        <taxon>Actinomycetota</taxon>
        <taxon>Actinomycetes</taxon>
        <taxon>Streptosporangiales</taxon>
        <taxon>Nocardiopsidaceae</taxon>
        <taxon>Nocardiopsis</taxon>
    </lineage>
</organism>
<protein>
    <submittedName>
        <fullName evidence="2">Nucleoside-diphosphate-sugar epimerase</fullName>
    </submittedName>
</protein>
<dbReference type="PANTHER" id="PTHR43245:SF13">
    <property type="entry name" value="UDP-D-APIOSE_UDP-D-XYLOSE SYNTHASE 2"/>
    <property type="match status" value="1"/>
</dbReference>
<dbReference type="Pfam" id="PF01370">
    <property type="entry name" value="Epimerase"/>
    <property type="match status" value="1"/>
</dbReference>
<evidence type="ECO:0000313" key="2">
    <source>
        <dbReference type="EMBL" id="MBB6174350.1"/>
    </source>
</evidence>
<dbReference type="InterPro" id="IPR001509">
    <property type="entry name" value="Epimerase_deHydtase"/>
</dbReference>
<keyword evidence="3" id="KW-1185">Reference proteome</keyword>
<feature type="domain" description="NAD-dependent epimerase/dehydratase" evidence="1">
    <location>
        <begin position="3"/>
        <end position="80"/>
    </location>
</feature>
<proteinExistence type="predicted"/>
<dbReference type="InterPro" id="IPR036291">
    <property type="entry name" value="NAD(P)-bd_dom_sf"/>
</dbReference>
<dbReference type="Gene3D" id="3.40.50.720">
    <property type="entry name" value="NAD(P)-binding Rossmann-like Domain"/>
    <property type="match status" value="1"/>
</dbReference>
<name>A0A7X0D7H0_9ACTN</name>
<evidence type="ECO:0000259" key="1">
    <source>
        <dbReference type="Pfam" id="PF01370"/>
    </source>
</evidence>
<reference evidence="2 3" key="1">
    <citation type="submission" date="2020-08" db="EMBL/GenBank/DDBJ databases">
        <title>Sequencing the genomes of 1000 actinobacteria strains.</title>
        <authorList>
            <person name="Klenk H.-P."/>
        </authorList>
    </citation>
    <scope>NUCLEOTIDE SEQUENCE [LARGE SCALE GENOMIC DNA]</scope>
    <source>
        <strain evidence="2 3">DSM 46659</strain>
    </source>
</reference>
<dbReference type="SUPFAM" id="SSF51735">
    <property type="entry name" value="NAD(P)-binding Rossmann-fold domains"/>
    <property type="match status" value="1"/>
</dbReference>
<comment type="caution">
    <text evidence="2">The sequence shown here is derived from an EMBL/GenBank/DDBJ whole genome shotgun (WGS) entry which is preliminary data.</text>
</comment>
<dbReference type="Proteomes" id="UP000546642">
    <property type="component" value="Unassembled WGS sequence"/>
</dbReference>
<dbReference type="InterPro" id="IPR050177">
    <property type="entry name" value="Lipid_A_modif_metabolic_enz"/>
</dbReference>
<dbReference type="AlphaFoldDB" id="A0A7X0D7H0"/>